<reference evidence="2" key="1">
    <citation type="journal article" date="2019" name="Int. J. Syst. Evol. Microbiol.">
        <title>The Global Catalogue of Microorganisms (GCM) 10K type strain sequencing project: providing services to taxonomists for standard genome sequencing and annotation.</title>
        <authorList>
            <consortium name="The Broad Institute Genomics Platform"/>
            <consortium name="The Broad Institute Genome Sequencing Center for Infectious Disease"/>
            <person name="Wu L."/>
            <person name="Ma J."/>
        </authorList>
    </citation>
    <scope>NUCLEOTIDE SEQUENCE [LARGE SCALE GENOMIC DNA]</scope>
    <source>
        <strain evidence="2">CGMCC 1.15353</strain>
    </source>
</reference>
<gene>
    <name evidence="1" type="ORF">GCM10011389_16400</name>
</gene>
<protein>
    <submittedName>
        <fullName evidence="1">Uncharacterized protein</fullName>
    </submittedName>
</protein>
<evidence type="ECO:0000313" key="1">
    <source>
        <dbReference type="EMBL" id="GGD09585.1"/>
    </source>
</evidence>
<dbReference type="RefSeq" id="WP_188652645.1">
    <property type="nucleotide sequence ID" value="NZ_BMIN01000005.1"/>
</dbReference>
<sequence>MKKFILLTSVTAFGIMLFLGGYFVGINSPNEASREIRFGHQNSEHPNRVDDRYVFTDVENQTIIDTVMMIYVHKKPIENANVNEENPDLYMSVMSPRKSVGLIDARIWFTSDGAIIGERNGESWSEVEYYEMDESEAAYIKGIVEYGVE</sequence>
<keyword evidence="2" id="KW-1185">Reference proteome</keyword>
<dbReference type="EMBL" id="BMIN01000005">
    <property type="protein sequence ID" value="GGD09585.1"/>
    <property type="molecule type" value="Genomic_DNA"/>
</dbReference>
<accession>A0ABQ1Q1B0</accession>
<comment type="caution">
    <text evidence="1">The sequence shown here is derived from an EMBL/GenBank/DDBJ whole genome shotgun (WGS) entry which is preliminary data.</text>
</comment>
<organism evidence="1 2">
    <name type="scientific">Pontibacillus salipaludis</name>
    <dbReference type="NCBI Taxonomy" id="1697394"/>
    <lineage>
        <taxon>Bacteria</taxon>
        <taxon>Bacillati</taxon>
        <taxon>Bacillota</taxon>
        <taxon>Bacilli</taxon>
        <taxon>Bacillales</taxon>
        <taxon>Bacillaceae</taxon>
        <taxon>Pontibacillus</taxon>
    </lineage>
</organism>
<proteinExistence type="predicted"/>
<evidence type="ECO:0000313" key="2">
    <source>
        <dbReference type="Proteomes" id="UP000642571"/>
    </source>
</evidence>
<name>A0ABQ1Q1B0_9BACI</name>
<dbReference type="Proteomes" id="UP000642571">
    <property type="component" value="Unassembled WGS sequence"/>
</dbReference>